<dbReference type="InterPro" id="IPR013980">
    <property type="entry name" value="MANSC_dom"/>
</dbReference>
<feature type="compositionally biased region" description="Low complexity" evidence="7">
    <location>
        <begin position="248"/>
        <end position="259"/>
    </location>
</feature>
<dbReference type="PROSITE" id="PS50986">
    <property type="entry name" value="MANSC"/>
    <property type="match status" value="1"/>
</dbReference>
<dbReference type="InterPro" id="IPR041056">
    <property type="entry name" value="DUF5585"/>
</dbReference>
<dbReference type="SMART" id="SM00765">
    <property type="entry name" value="MANEC"/>
    <property type="match status" value="1"/>
</dbReference>
<evidence type="ECO:0000256" key="1">
    <source>
        <dbReference type="ARBA" id="ARBA00004479"/>
    </source>
</evidence>
<dbReference type="Pfam" id="PF07502">
    <property type="entry name" value="MANEC"/>
    <property type="match status" value="1"/>
</dbReference>
<evidence type="ECO:0000256" key="3">
    <source>
        <dbReference type="ARBA" id="ARBA00022729"/>
    </source>
</evidence>
<dbReference type="AlphaFoldDB" id="A0A851DX58"/>
<organism evidence="10 11">
    <name type="scientific">Dryoscopus gambensis</name>
    <dbReference type="NCBI Taxonomy" id="85069"/>
    <lineage>
        <taxon>Eukaryota</taxon>
        <taxon>Metazoa</taxon>
        <taxon>Chordata</taxon>
        <taxon>Craniata</taxon>
        <taxon>Vertebrata</taxon>
        <taxon>Euteleostomi</taxon>
        <taxon>Archelosauria</taxon>
        <taxon>Archosauria</taxon>
        <taxon>Dinosauria</taxon>
        <taxon>Saurischia</taxon>
        <taxon>Theropoda</taxon>
        <taxon>Coelurosauria</taxon>
        <taxon>Aves</taxon>
        <taxon>Neognathae</taxon>
        <taxon>Neoaves</taxon>
        <taxon>Telluraves</taxon>
        <taxon>Australaves</taxon>
        <taxon>Passeriformes</taxon>
        <taxon>Corvoidea</taxon>
        <taxon>Malaconotidae</taxon>
        <taxon>Dryoscopus</taxon>
    </lineage>
</organism>
<evidence type="ECO:0000256" key="6">
    <source>
        <dbReference type="ARBA" id="ARBA00023180"/>
    </source>
</evidence>
<keyword evidence="4 8" id="KW-1133">Transmembrane helix</keyword>
<reference evidence="10" key="1">
    <citation type="submission" date="2019-10" db="EMBL/GenBank/DDBJ databases">
        <title>Bird 10,000 Genomes (B10K) Project - Family phase.</title>
        <authorList>
            <person name="Zhang G."/>
        </authorList>
    </citation>
    <scope>NUCLEOTIDE SEQUENCE</scope>
    <source>
        <strain evidence="10">B10K-DU-002-56</strain>
        <tissue evidence="10">Muscle</tissue>
    </source>
</reference>
<feature type="compositionally biased region" description="Low complexity" evidence="7">
    <location>
        <begin position="350"/>
        <end position="360"/>
    </location>
</feature>
<dbReference type="GO" id="GO:0016020">
    <property type="term" value="C:membrane"/>
    <property type="evidence" value="ECO:0007669"/>
    <property type="project" value="UniProtKB-SubCell"/>
</dbReference>
<evidence type="ECO:0000256" key="2">
    <source>
        <dbReference type="ARBA" id="ARBA00022692"/>
    </source>
</evidence>
<dbReference type="EMBL" id="WEIT01009676">
    <property type="protein sequence ID" value="NWI74839.1"/>
    <property type="molecule type" value="Genomic_DNA"/>
</dbReference>
<keyword evidence="2 8" id="KW-0812">Transmembrane</keyword>
<feature type="compositionally biased region" description="Polar residues" evidence="7">
    <location>
        <begin position="199"/>
        <end position="213"/>
    </location>
</feature>
<gene>
    <name evidence="10" type="primary">Mansc1</name>
    <name evidence="10" type="ORF">DRYGAM_R04958</name>
</gene>
<dbReference type="InterPro" id="IPR011106">
    <property type="entry name" value="MANSC_N"/>
</dbReference>
<dbReference type="PANTHER" id="PTHR46876">
    <property type="entry name" value="LOW-DENSITY LIPOPROTEIN RECEPTOR-RELATED PROTEIN 11"/>
    <property type="match status" value="1"/>
</dbReference>
<proteinExistence type="predicted"/>
<feature type="non-terminal residue" evidence="10">
    <location>
        <position position="1"/>
    </location>
</feature>
<feature type="compositionally biased region" description="Polar residues" evidence="7">
    <location>
        <begin position="279"/>
        <end position="301"/>
    </location>
</feature>
<keyword evidence="5 8" id="KW-0472">Membrane</keyword>
<comment type="caution">
    <text evidence="10">The sequence shown here is derived from an EMBL/GenBank/DDBJ whole genome shotgun (WGS) entry which is preliminary data.</text>
</comment>
<comment type="subcellular location">
    <subcellularLocation>
        <location evidence="1">Membrane</location>
        <topology evidence="1">Single-pass type I membrane protein</topology>
    </subcellularLocation>
</comment>
<keyword evidence="6" id="KW-0325">Glycoprotein</keyword>
<evidence type="ECO:0000313" key="10">
    <source>
        <dbReference type="EMBL" id="NWI74839.1"/>
    </source>
</evidence>
<dbReference type="PANTHER" id="PTHR46876:SF3">
    <property type="entry name" value="MANSC DOMAIN CONTAINING 1"/>
    <property type="match status" value="1"/>
</dbReference>
<feature type="compositionally biased region" description="Polar residues" evidence="7">
    <location>
        <begin position="119"/>
        <end position="138"/>
    </location>
</feature>
<evidence type="ECO:0000256" key="5">
    <source>
        <dbReference type="ARBA" id="ARBA00023136"/>
    </source>
</evidence>
<evidence type="ECO:0000259" key="9">
    <source>
        <dbReference type="PROSITE" id="PS50986"/>
    </source>
</evidence>
<keyword evidence="3" id="KW-0732">Signal</keyword>
<keyword evidence="11" id="KW-1185">Reference proteome</keyword>
<evidence type="ECO:0000313" key="11">
    <source>
        <dbReference type="Proteomes" id="UP000604080"/>
    </source>
</evidence>
<protein>
    <submittedName>
        <fullName evidence="10">MANS1 protein</fullName>
    </submittedName>
</protein>
<dbReference type="Proteomes" id="UP000604080">
    <property type="component" value="Unassembled WGS sequence"/>
</dbReference>
<evidence type="ECO:0000256" key="8">
    <source>
        <dbReference type="SAM" id="Phobius"/>
    </source>
</evidence>
<feature type="non-terminal residue" evidence="10">
    <location>
        <position position="423"/>
    </location>
</feature>
<sequence>AEKMENSIIDIDLSLPRGVRGAEPLRVPSAGACARTCCSGHRLAGDKKCNLIIFYAARTSTHPNCYLFYCPSTEACPMKPATGLVSYKITTDIHASEDKSIKTENFSSNEYSLPLDAGTSISPSPNIHQNRTASSQQSVFHQASELLSHIGQHLDNMELHTVFPESQRAKQSESLDLTSRQKVINLPPNTPSAVPVGNPTASFPTTTQAGTPKTSSASLTPLPTSTAQLESRTTSLHPGAAKPPTTLPPTVASPPAAAAGDKPGIPVTSVAGTHVPLSKPTNSASTSTTKHVTTNSRSATAPSGLRTPATAPEPTVVSSSDTSHVSLHTFPGFTLSSDSPASSQNDLRGSDPSDSESSLSEGVLRGKGVFQLGEKSSLVAALLFGVLFLLLVIVLTGKKIRESLQKRHYTRLDYLINGMYADV</sequence>
<evidence type="ECO:0000256" key="7">
    <source>
        <dbReference type="SAM" id="MobiDB-lite"/>
    </source>
</evidence>
<feature type="domain" description="MANSC" evidence="9">
    <location>
        <begin position="3"/>
        <end position="87"/>
    </location>
</feature>
<dbReference type="Pfam" id="PF17823">
    <property type="entry name" value="DUF5585"/>
    <property type="match status" value="1"/>
</dbReference>
<feature type="compositionally biased region" description="Low complexity" evidence="7">
    <location>
        <begin position="315"/>
        <end position="329"/>
    </location>
</feature>
<evidence type="ECO:0000256" key="4">
    <source>
        <dbReference type="ARBA" id="ARBA00022989"/>
    </source>
</evidence>
<accession>A0A851DX58</accession>
<feature type="transmembrane region" description="Helical" evidence="8">
    <location>
        <begin position="378"/>
        <end position="397"/>
    </location>
</feature>
<name>A0A851DX58_9CORV</name>
<feature type="region of interest" description="Disordered" evidence="7">
    <location>
        <begin position="185"/>
        <end position="360"/>
    </location>
</feature>
<feature type="region of interest" description="Disordered" evidence="7">
    <location>
        <begin position="118"/>
        <end position="138"/>
    </location>
</feature>
<feature type="compositionally biased region" description="Low complexity" evidence="7">
    <location>
        <begin position="214"/>
        <end position="227"/>
    </location>
</feature>
<feature type="compositionally biased region" description="Polar residues" evidence="7">
    <location>
        <begin position="334"/>
        <end position="347"/>
    </location>
</feature>